<dbReference type="InterPro" id="IPR000757">
    <property type="entry name" value="Beta-glucanase-like"/>
</dbReference>
<evidence type="ECO:0000313" key="2">
    <source>
        <dbReference type="EMBL" id="OJT12911.1"/>
    </source>
</evidence>
<comment type="caution">
    <text evidence="2">The sequence shown here is derived from an EMBL/GenBank/DDBJ whole genome shotgun (WGS) entry which is preliminary data.</text>
</comment>
<keyword evidence="2" id="KW-0378">Hydrolase</keyword>
<sequence length="92" mass="10416">MIADERDEIDIELLGGDLPQWQTNVFAPAPRDDQPLYGAFGEIEDYPHGQKSVRAIHSYTIDWNADRIQWSVDGSEVRTLRKGVTILPSLGY</sequence>
<dbReference type="OrthoDB" id="4781at2759"/>
<gene>
    <name evidence="2" type="ORF">TRAPUB_10542</name>
</gene>
<proteinExistence type="predicted"/>
<keyword evidence="3" id="KW-1185">Reference proteome</keyword>
<dbReference type="Proteomes" id="UP000184267">
    <property type="component" value="Unassembled WGS sequence"/>
</dbReference>
<evidence type="ECO:0000313" key="3">
    <source>
        <dbReference type="Proteomes" id="UP000184267"/>
    </source>
</evidence>
<feature type="domain" description="GH16" evidence="1">
    <location>
        <begin position="1"/>
        <end position="92"/>
    </location>
</feature>
<dbReference type="Pfam" id="PF00722">
    <property type="entry name" value="Glyco_hydro_16"/>
    <property type="match status" value="1"/>
</dbReference>
<dbReference type="SUPFAM" id="SSF49899">
    <property type="entry name" value="Concanavalin A-like lectins/glucanases"/>
    <property type="match status" value="1"/>
</dbReference>
<protein>
    <submittedName>
        <fullName evidence="2">Extracellular glycosidase CRH11</fullName>
    </submittedName>
</protein>
<dbReference type="AlphaFoldDB" id="A0A1M2VZ75"/>
<dbReference type="PROSITE" id="PS51762">
    <property type="entry name" value="GH16_2"/>
    <property type="match status" value="1"/>
</dbReference>
<dbReference type="InterPro" id="IPR013320">
    <property type="entry name" value="ConA-like_dom_sf"/>
</dbReference>
<dbReference type="GO" id="GO:0005975">
    <property type="term" value="P:carbohydrate metabolic process"/>
    <property type="evidence" value="ECO:0007669"/>
    <property type="project" value="InterPro"/>
</dbReference>
<dbReference type="STRING" id="154538.A0A1M2VZ75"/>
<evidence type="ECO:0000259" key="1">
    <source>
        <dbReference type="PROSITE" id="PS51762"/>
    </source>
</evidence>
<reference evidence="2 3" key="1">
    <citation type="submission" date="2016-10" db="EMBL/GenBank/DDBJ databases">
        <title>Genome sequence of the basidiomycete white-rot fungus Trametes pubescens.</title>
        <authorList>
            <person name="Makela M.R."/>
            <person name="Granchi Z."/>
            <person name="Peng M."/>
            <person name="De Vries R.P."/>
            <person name="Grigoriev I."/>
            <person name="Riley R."/>
            <person name="Hilden K."/>
        </authorList>
    </citation>
    <scope>NUCLEOTIDE SEQUENCE [LARGE SCALE GENOMIC DNA]</scope>
    <source>
        <strain evidence="2 3">FBCC735</strain>
    </source>
</reference>
<dbReference type="EMBL" id="MNAD01000444">
    <property type="protein sequence ID" value="OJT12911.1"/>
    <property type="molecule type" value="Genomic_DNA"/>
</dbReference>
<accession>A0A1M2VZ75</accession>
<dbReference type="GO" id="GO:0004553">
    <property type="term" value="F:hydrolase activity, hydrolyzing O-glycosyl compounds"/>
    <property type="evidence" value="ECO:0007669"/>
    <property type="project" value="InterPro"/>
</dbReference>
<dbReference type="Gene3D" id="2.60.120.200">
    <property type="match status" value="1"/>
</dbReference>
<keyword evidence="2" id="KW-0326">Glycosidase</keyword>
<name>A0A1M2VZ75_TRAPU</name>
<organism evidence="2 3">
    <name type="scientific">Trametes pubescens</name>
    <name type="common">White-rot fungus</name>
    <dbReference type="NCBI Taxonomy" id="154538"/>
    <lineage>
        <taxon>Eukaryota</taxon>
        <taxon>Fungi</taxon>
        <taxon>Dikarya</taxon>
        <taxon>Basidiomycota</taxon>
        <taxon>Agaricomycotina</taxon>
        <taxon>Agaricomycetes</taxon>
        <taxon>Polyporales</taxon>
        <taxon>Polyporaceae</taxon>
        <taxon>Trametes</taxon>
    </lineage>
</organism>